<evidence type="ECO:0000256" key="7">
    <source>
        <dbReference type="ARBA" id="ARBA00022801"/>
    </source>
</evidence>
<keyword evidence="4" id="KW-0507">mRNA processing</keyword>
<evidence type="ECO:0000256" key="9">
    <source>
        <dbReference type="ARBA" id="ARBA00022842"/>
    </source>
</evidence>
<dbReference type="GO" id="GO:0006397">
    <property type="term" value="P:mRNA processing"/>
    <property type="evidence" value="ECO:0007669"/>
    <property type="project" value="UniProtKB-KW"/>
</dbReference>
<dbReference type="InterPro" id="IPR050410">
    <property type="entry name" value="CCR4/nocturin_mRNA_transcr"/>
</dbReference>
<dbReference type="PANTHER" id="PTHR12121:SF37">
    <property type="entry name" value="2',5'-PHOSPHODIESTERASE 12"/>
    <property type="match status" value="1"/>
</dbReference>
<comment type="subcellular location">
    <subcellularLocation>
        <location evidence="2">Mitochondrion matrix</location>
    </subcellularLocation>
</comment>
<keyword evidence="11" id="KW-0496">Mitochondrion</keyword>
<dbReference type="GO" id="GO:0005759">
    <property type="term" value="C:mitochondrial matrix"/>
    <property type="evidence" value="ECO:0007669"/>
    <property type="project" value="UniProtKB-SubCell"/>
</dbReference>
<evidence type="ECO:0000313" key="16">
    <source>
        <dbReference type="EMBL" id="CAL1533474.1"/>
    </source>
</evidence>
<evidence type="ECO:0000313" key="17">
    <source>
        <dbReference type="Proteomes" id="UP001497497"/>
    </source>
</evidence>
<dbReference type="GO" id="GO:0000288">
    <property type="term" value="P:nuclear-transcribed mRNA catabolic process, deadenylation-dependent decay"/>
    <property type="evidence" value="ECO:0007669"/>
    <property type="project" value="TreeGrafter"/>
</dbReference>
<dbReference type="InterPro" id="IPR036691">
    <property type="entry name" value="Endo/exonu/phosph_ase_sf"/>
</dbReference>
<keyword evidence="6" id="KW-0479">Metal-binding</keyword>
<dbReference type="Gene3D" id="3.60.10.10">
    <property type="entry name" value="Endonuclease/exonuclease/phosphatase"/>
    <property type="match status" value="1"/>
</dbReference>
<keyword evidence="10" id="KW-0809">Transit peptide</keyword>
<keyword evidence="8" id="KW-0269">Exonuclease</keyword>
<evidence type="ECO:0000256" key="13">
    <source>
        <dbReference type="ARBA" id="ARBA00083541"/>
    </source>
</evidence>
<dbReference type="Proteomes" id="UP001497497">
    <property type="component" value="Unassembled WGS sequence"/>
</dbReference>
<proteinExistence type="predicted"/>
<keyword evidence="9" id="KW-0460">Magnesium</keyword>
<evidence type="ECO:0000256" key="6">
    <source>
        <dbReference type="ARBA" id="ARBA00022723"/>
    </source>
</evidence>
<dbReference type="InterPro" id="IPR005135">
    <property type="entry name" value="Endo/exonuclease/phosphatase"/>
</dbReference>
<evidence type="ECO:0000256" key="4">
    <source>
        <dbReference type="ARBA" id="ARBA00022664"/>
    </source>
</evidence>
<comment type="caution">
    <text evidence="16">The sequence shown here is derived from an EMBL/GenBank/DDBJ whole genome shotgun (WGS) entry which is preliminary data.</text>
</comment>
<gene>
    <name evidence="16" type="ORF">GSLYS_00007434001</name>
</gene>
<evidence type="ECO:0000259" key="14">
    <source>
        <dbReference type="Pfam" id="PF03372"/>
    </source>
</evidence>
<protein>
    <recommendedName>
        <fullName evidence="12">2',5'-phosphodiesterase 12</fullName>
    </recommendedName>
    <alternativeName>
        <fullName evidence="13">Mitochondrial deadenylase</fullName>
    </alternativeName>
</protein>
<feature type="domain" description="Endonuclease/exonuclease/phosphatase" evidence="14">
    <location>
        <begin position="317"/>
        <end position="625"/>
    </location>
</feature>
<evidence type="ECO:0000256" key="11">
    <source>
        <dbReference type="ARBA" id="ARBA00023128"/>
    </source>
</evidence>
<reference evidence="16 17" key="1">
    <citation type="submission" date="2024-04" db="EMBL/GenBank/DDBJ databases">
        <authorList>
            <consortium name="Genoscope - CEA"/>
            <person name="William W."/>
        </authorList>
    </citation>
    <scope>NUCLEOTIDE SEQUENCE [LARGE SCALE GENOMIC DNA]</scope>
</reference>
<name>A0AAV2HKS1_LYMST</name>
<sequence length="635" mass="71224">MMTASTLRQIVSRSLNSLLVKSGLECRKVLTESRTISFPILTCKMSSVYVKNVENEDRLHISLELPNSKGTLKSFNLNRLKSEPLGVTMERLRLSLAKKLAKKPKQKNKKGNVEGETSACNKAEAVQVPEVEAEPEMSIEVIHNGQVLDTSISNQEAWVKGAVLKVGELEMPICFNPPSVKLQSLPSIILEGFPLFPVAEVEFADPKSCEFFWKTLEQKDLHKIRQGLVNDKVDLSCATMAQSFIPSSNDVGKLVMLVSIPKDGEKAYKMEAVISPNPVISSPGLCPFEKRHDFTMQRTSAGRQSFLSIAFHSFRVLTYNILAQIYADTDLARQELFNYCPSHALDMDYRKHLLLKEIIGYQADLLCLQEVDASIFSNQLTPAFRSLGYICLFRPKAGQVSEGCANFVREDKFHVVNEMDISLSEYLSTDQSCADIWMEVCKVQPLKEKIEQRSSVLQVTVVESSEISGKYVCLANTHLYFHPTACNIRLIHTAVALRYLQSIREAYLIEGKEISLVFCGDFNSAPHLGVFQLMTAQMIPTDHADWISAGKEEAFTSLELYQPINMESACGRPAYTNFTQGFQETLDYIFIDSDKLEVTSVVPMPSEEEVRAHVALPSIVFPSDHIAQICDLKFR</sequence>
<dbReference type="GO" id="GO:0046872">
    <property type="term" value="F:metal ion binding"/>
    <property type="evidence" value="ECO:0007669"/>
    <property type="project" value="UniProtKB-KW"/>
</dbReference>
<evidence type="ECO:0000256" key="12">
    <source>
        <dbReference type="ARBA" id="ARBA00072755"/>
    </source>
</evidence>
<dbReference type="InterPro" id="IPR048821">
    <property type="entry name" value="PDE12-like_N"/>
</dbReference>
<dbReference type="PANTHER" id="PTHR12121">
    <property type="entry name" value="CARBON CATABOLITE REPRESSOR PROTEIN 4"/>
    <property type="match status" value="1"/>
</dbReference>
<dbReference type="EMBL" id="CAXITT010000143">
    <property type="protein sequence ID" value="CAL1533474.1"/>
    <property type="molecule type" value="Genomic_DNA"/>
</dbReference>
<feature type="domain" description="2',5'-phosphodiesterase 12-like N-terminal" evidence="15">
    <location>
        <begin position="177"/>
        <end position="270"/>
    </location>
</feature>
<keyword evidence="7" id="KW-0378">Hydrolase</keyword>
<dbReference type="GO" id="GO:0004535">
    <property type="term" value="F:poly(A)-specific ribonuclease activity"/>
    <property type="evidence" value="ECO:0007669"/>
    <property type="project" value="UniProtKB-ARBA"/>
</dbReference>
<organism evidence="16 17">
    <name type="scientific">Lymnaea stagnalis</name>
    <name type="common">Great pond snail</name>
    <name type="synonym">Helix stagnalis</name>
    <dbReference type="NCBI Taxonomy" id="6523"/>
    <lineage>
        <taxon>Eukaryota</taxon>
        <taxon>Metazoa</taxon>
        <taxon>Spiralia</taxon>
        <taxon>Lophotrochozoa</taxon>
        <taxon>Mollusca</taxon>
        <taxon>Gastropoda</taxon>
        <taxon>Heterobranchia</taxon>
        <taxon>Euthyneura</taxon>
        <taxon>Panpulmonata</taxon>
        <taxon>Hygrophila</taxon>
        <taxon>Lymnaeoidea</taxon>
        <taxon>Lymnaeidae</taxon>
        <taxon>Lymnaea</taxon>
    </lineage>
</organism>
<evidence type="ECO:0000259" key="15">
    <source>
        <dbReference type="Pfam" id="PF21171"/>
    </source>
</evidence>
<dbReference type="FunFam" id="3.60.10.10:FF:000018">
    <property type="entry name" value="2',5'-phosphodiesterase 12"/>
    <property type="match status" value="1"/>
</dbReference>
<evidence type="ECO:0000256" key="5">
    <source>
        <dbReference type="ARBA" id="ARBA00022722"/>
    </source>
</evidence>
<keyword evidence="17" id="KW-1185">Reference proteome</keyword>
<keyword evidence="3" id="KW-0597">Phosphoprotein</keyword>
<accession>A0AAV2HKS1</accession>
<dbReference type="SUPFAM" id="SSF56219">
    <property type="entry name" value="DNase I-like"/>
    <property type="match status" value="1"/>
</dbReference>
<comment type="cofactor">
    <cofactor evidence="1">
        <name>Mg(2+)</name>
        <dbReference type="ChEBI" id="CHEBI:18420"/>
    </cofactor>
</comment>
<dbReference type="AlphaFoldDB" id="A0AAV2HKS1"/>
<evidence type="ECO:0000256" key="2">
    <source>
        <dbReference type="ARBA" id="ARBA00004305"/>
    </source>
</evidence>
<dbReference type="Pfam" id="PF21171">
    <property type="entry name" value="PDE12-like_N"/>
    <property type="match status" value="1"/>
</dbReference>
<evidence type="ECO:0000256" key="8">
    <source>
        <dbReference type="ARBA" id="ARBA00022839"/>
    </source>
</evidence>
<evidence type="ECO:0000256" key="3">
    <source>
        <dbReference type="ARBA" id="ARBA00022553"/>
    </source>
</evidence>
<evidence type="ECO:0000256" key="1">
    <source>
        <dbReference type="ARBA" id="ARBA00001946"/>
    </source>
</evidence>
<evidence type="ECO:0000256" key="10">
    <source>
        <dbReference type="ARBA" id="ARBA00022946"/>
    </source>
</evidence>
<dbReference type="Pfam" id="PF03372">
    <property type="entry name" value="Exo_endo_phos"/>
    <property type="match status" value="1"/>
</dbReference>
<keyword evidence="5" id="KW-0540">Nuclease</keyword>